<dbReference type="SUPFAM" id="SSF56112">
    <property type="entry name" value="Protein kinase-like (PK-like)"/>
    <property type="match status" value="1"/>
</dbReference>
<comment type="catalytic activity">
    <reaction evidence="9">
        <text>L-seryl-[protein] + ATP = O-phospho-L-seryl-[protein] + ADP + H(+)</text>
        <dbReference type="Rhea" id="RHEA:17989"/>
        <dbReference type="Rhea" id="RHEA-COMP:9863"/>
        <dbReference type="Rhea" id="RHEA-COMP:11604"/>
        <dbReference type="ChEBI" id="CHEBI:15378"/>
        <dbReference type="ChEBI" id="CHEBI:29999"/>
        <dbReference type="ChEBI" id="CHEBI:30616"/>
        <dbReference type="ChEBI" id="CHEBI:83421"/>
        <dbReference type="ChEBI" id="CHEBI:456216"/>
        <dbReference type="EC" id="2.7.11.1"/>
    </reaction>
</comment>
<evidence type="ECO:0000256" key="8">
    <source>
        <dbReference type="ARBA" id="ARBA00047899"/>
    </source>
</evidence>
<dbReference type="Proteomes" id="UP000582659">
    <property type="component" value="Unassembled WGS sequence"/>
</dbReference>
<keyword evidence="4" id="KW-0808">Transferase</keyword>
<dbReference type="PANTHER" id="PTHR44899">
    <property type="entry name" value="CAMK FAMILY PROTEIN KINASE"/>
    <property type="match status" value="1"/>
</dbReference>
<evidence type="ECO:0000256" key="7">
    <source>
        <dbReference type="ARBA" id="ARBA00022840"/>
    </source>
</evidence>
<dbReference type="SMART" id="SM00220">
    <property type="entry name" value="S_TKc"/>
    <property type="match status" value="1"/>
</dbReference>
<keyword evidence="16" id="KW-1185">Reference proteome</keyword>
<evidence type="ECO:0000256" key="3">
    <source>
        <dbReference type="ARBA" id="ARBA00022527"/>
    </source>
</evidence>
<keyword evidence="3 11" id="KW-0723">Serine/threonine-protein kinase</keyword>
<evidence type="ECO:0000256" key="9">
    <source>
        <dbReference type="ARBA" id="ARBA00048679"/>
    </source>
</evidence>
<comment type="similarity">
    <text evidence="1">Belongs to the protein kinase superfamily. NEK Ser/Thr protein kinase family. NIMA subfamily.</text>
</comment>
<keyword evidence="5 10" id="KW-0547">Nucleotide-binding</keyword>
<evidence type="ECO:0000313" key="13">
    <source>
        <dbReference type="EMBL" id="CAD5208141.1"/>
    </source>
</evidence>
<dbReference type="AlphaFoldDB" id="A0A1I7S898"/>
<keyword evidence="7 10" id="KW-0067">ATP-binding</keyword>
<evidence type="ECO:0000256" key="11">
    <source>
        <dbReference type="RuleBase" id="RU000304"/>
    </source>
</evidence>
<name>A0A1I7S898_BURXY</name>
<dbReference type="GO" id="GO:0005524">
    <property type="term" value="F:ATP binding"/>
    <property type="evidence" value="ECO:0007669"/>
    <property type="project" value="UniProtKB-UniRule"/>
</dbReference>
<protein>
    <recommendedName>
        <fullName evidence="2">non-specific serine/threonine protein kinase</fullName>
        <ecNumber evidence="2">2.7.11.1</ecNumber>
    </recommendedName>
</protein>
<reference evidence="14" key="2">
    <citation type="submission" date="2020-08" db="EMBL/GenBank/DDBJ databases">
        <authorList>
            <person name="Kikuchi T."/>
        </authorList>
    </citation>
    <scope>NUCLEOTIDE SEQUENCE</scope>
    <source>
        <strain evidence="13">Ka4C1</strain>
    </source>
</reference>
<dbReference type="PROSITE" id="PS00108">
    <property type="entry name" value="PROTEIN_KINASE_ST"/>
    <property type="match status" value="1"/>
</dbReference>
<dbReference type="EC" id="2.7.11.1" evidence="2"/>
<dbReference type="PROSITE" id="PS00107">
    <property type="entry name" value="PROTEIN_KINASE_ATP"/>
    <property type="match status" value="1"/>
</dbReference>
<gene>
    <name evidence="13" type="ORF">BXYJ_LOCUS377</name>
</gene>
<feature type="binding site" evidence="10">
    <location>
        <position position="53"/>
    </location>
    <ligand>
        <name>ATP</name>
        <dbReference type="ChEBI" id="CHEBI:30616"/>
    </ligand>
</feature>
<evidence type="ECO:0000256" key="6">
    <source>
        <dbReference type="ARBA" id="ARBA00022777"/>
    </source>
</evidence>
<dbReference type="WBParaSite" id="BXY_0924100.1">
    <property type="protein sequence ID" value="BXY_0924100.1"/>
    <property type="gene ID" value="BXY_0924100"/>
</dbReference>
<evidence type="ECO:0000256" key="5">
    <source>
        <dbReference type="ARBA" id="ARBA00022741"/>
    </source>
</evidence>
<dbReference type="PANTHER" id="PTHR44899:SF3">
    <property type="entry name" value="SERINE_THREONINE-PROTEIN KINASE NEK1"/>
    <property type="match status" value="1"/>
</dbReference>
<dbReference type="InterPro" id="IPR011009">
    <property type="entry name" value="Kinase-like_dom_sf"/>
</dbReference>
<sequence length="351" mass="39904">MYSSTSQAEELDPVNPMAGFRKLCTIGQGAFGVCSIYHKPRDARGPPKKYIVKRVMIPMSHGDTRRNVINEAKLLRSLNHPNIVECYGYKVCGNELNIIMHYAEGGTLDKLIRDQQGVYIPEKTIMYYFAQVARAIRYIHSKRILHRDLKTQNILLNRRRTRVMLADFGISRELNTSAAHSFVGTPSYVSPELCNGNPYNNKSDMWALGCILYEMVELTGPFSGEIPIIYKRIANDAYRPIENPNTTIPVKDLLNRLLDKNPVERPSAEKVITFPWVLEHCVLESTELCRAVTATALDIKPADCTLTPIPTDDLQNLETLQETEKNPSFYLNKDFADETLKYVSISTKSYY</sequence>
<accession>A0A1I7S898</accession>
<dbReference type="Proteomes" id="UP000095284">
    <property type="component" value="Unplaced"/>
</dbReference>
<organism evidence="15 17">
    <name type="scientific">Bursaphelenchus xylophilus</name>
    <name type="common">Pinewood nematode worm</name>
    <name type="synonym">Aphelenchoides xylophilus</name>
    <dbReference type="NCBI Taxonomy" id="6326"/>
    <lineage>
        <taxon>Eukaryota</taxon>
        <taxon>Metazoa</taxon>
        <taxon>Ecdysozoa</taxon>
        <taxon>Nematoda</taxon>
        <taxon>Chromadorea</taxon>
        <taxon>Rhabditida</taxon>
        <taxon>Tylenchina</taxon>
        <taxon>Tylenchomorpha</taxon>
        <taxon>Aphelenchoidea</taxon>
        <taxon>Aphelenchoididae</taxon>
        <taxon>Bursaphelenchus</taxon>
    </lineage>
</organism>
<dbReference type="OrthoDB" id="248923at2759"/>
<dbReference type="EMBL" id="CAJFCV020000001">
    <property type="protein sequence ID" value="CAG9080385.1"/>
    <property type="molecule type" value="Genomic_DNA"/>
</dbReference>
<evidence type="ECO:0000313" key="16">
    <source>
        <dbReference type="Proteomes" id="UP000659654"/>
    </source>
</evidence>
<dbReference type="InterPro" id="IPR017441">
    <property type="entry name" value="Protein_kinase_ATP_BS"/>
</dbReference>
<dbReference type="InterPro" id="IPR000719">
    <property type="entry name" value="Prot_kinase_dom"/>
</dbReference>
<dbReference type="Pfam" id="PF00069">
    <property type="entry name" value="Pkinase"/>
    <property type="match status" value="1"/>
</dbReference>
<dbReference type="Proteomes" id="UP000659654">
    <property type="component" value="Unassembled WGS sequence"/>
</dbReference>
<evidence type="ECO:0000313" key="17">
    <source>
        <dbReference type="WBParaSite" id="BXY_0924100.1"/>
    </source>
</evidence>
<dbReference type="SMR" id="A0A1I7S898"/>
<dbReference type="Gene3D" id="1.10.510.10">
    <property type="entry name" value="Transferase(Phosphotransferase) domain 1"/>
    <property type="match status" value="1"/>
</dbReference>
<dbReference type="InterPro" id="IPR008271">
    <property type="entry name" value="Ser/Thr_kinase_AS"/>
</dbReference>
<dbReference type="eggNOG" id="KOG0589">
    <property type="taxonomic scope" value="Eukaryota"/>
</dbReference>
<evidence type="ECO:0000256" key="2">
    <source>
        <dbReference type="ARBA" id="ARBA00012513"/>
    </source>
</evidence>
<comment type="catalytic activity">
    <reaction evidence="8">
        <text>L-threonyl-[protein] + ATP = O-phospho-L-threonyl-[protein] + ADP + H(+)</text>
        <dbReference type="Rhea" id="RHEA:46608"/>
        <dbReference type="Rhea" id="RHEA-COMP:11060"/>
        <dbReference type="Rhea" id="RHEA-COMP:11605"/>
        <dbReference type="ChEBI" id="CHEBI:15378"/>
        <dbReference type="ChEBI" id="CHEBI:30013"/>
        <dbReference type="ChEBI" id="CHEBI:30616"/>
        <dbReference type="ChEBI" id="CHEBI:61977"/>
        <dbReference type="ChEBI" id="CHEBI:456216"/>
        <dbReference type="EC" id="2.7.11.1"/>
    </reaction>
</comment>
<evidence type="ECO:0000313" key="15">
    <source>
        <dbReference type="Proteomes" id="UP000095284"/>
    </source>
</evidence>
<dbReference type="GO" id="GO:0004674">
    <property type="term" value="F:protein serine/threonine kinase activity"/>
    <property type="evidence" value="ECO:0007669"/>
    <property type="project" value="UniProtKB-KW"/>
</dbReference>
<evidence type="ECO:0000256" key="4">
    <source>
        <dbReference type="ARBA" id="ARBA00022679"/>
    </source>
</evidence>
<feature type="domain" description="Protein kinase" evidence="12">
    <location>
        <begin position="20"/>
        <end position="277"/>
    </location>
</feature>
<dbReference type="EMBL" id="CAJFDI010000001">
    <property type="protein sequence ID" value="CAD5208141.1"/>
    <property type="molecule type" value="Genomic_DNA"/>
</dbReference>
<evidence type="ECO:0000259" key="12">
    <source>
        <dbReference type="PROSITE" id="PS50011"/>
    </source>
</evidence>
<dbReference type="InterPro" id="IPR051131">
    <property type="entry name" value="NEK_Ser/Thr_kinase_NIMA"/>
</dbReference>
<evidence type="ECO:0000313" key="14">
    <source>
        <dbReference type="EMBL" id="CAG9080385.1"/>
    </source>
</evidence>
<keyword evidence="6" id="KW-0418">Kinase</keyword>
<proteinExistence type="inferred from homology"/>
<evidence type="ECO:0000256" key="1">
    <source>
        <dbReference type="ARBA" id="ARBA00010886"/>
    </source>
</evidence>
<reference evidence="17" key="1">
    <citation type="submission" date="2016-11" db="UniProtKB">
        <authorList>
            <consortium name="WormBaseParasite"/>
        </authorList>
    </citation>
    <scope>IDENTIFICATION</scope>
</reference>
<evidence type="ECO:0000256" key="10">
    <source>
        <dbReference type="PROSITE-ProRule" id="PRU10141"/>
    </source>
</evidence>
<dbReference type="PROSITE" id="PS50011">
    <property type="entry name" value="PROTEIN_KINASE_DOM"/>
    <property type="match status" value="1"/>
</dbReference>